<evidence type="ECO:0000313" key="2">
    <source>
        <dbReference type="Proteomes" id="UP000789901"/>
    </source>
</evidence>
<protein>
    <submittedName>
        <fullName evidence="1">27186_t:CDS:1</fullName>
    </submittedName>
</protein>
<dbReference type="EMBL" id="CAJVQB010017373">
    <property type="protein sequence ID" value="CAG8783943.1"/>
    <property type="molecule type" value="Genomic_DNA"/>
</dbReference>
<feature type="non-terminal residue" evidence="1">
    <location>
        <position position="1"/>
    </location>
</feature>
<dbReference type="Proteomes" id="UP000789901">
    <property type="component" value="Unassembled WGS sequence"/>
</dbReference>
<evidence type="ECO:0000313" key="1">
    <source>
        <dbReference type="EMBL" id="CAG8783943.1"/>
    </source>
</evidence>
<keyword evidence="2" id="KW-1185">Reference proteome</keyword>
<comment type="caution">
    <text evidence="1">The sequence shown here is derived from an EMBL/GenBank/DDBJ whole genome shotgun (WGS) entry which is preliminary data.</text>
</comment>
<organism evidence="1 2">
    <name type="scientific">Gigaspora margarita</name>
    <dbReference type="NCBI Taxonomy" id="4874"/>
    <lineage>
        <taxon>Eukaryota</taxon>
        <taxon>Fungi</taxon>
        <taxon>Fungi incertae sedis</taxon>
        <taxon>Mucoromycota</taxon>
        <taxon>Glomeromycotina</taxon>
        <taxon>Glomeromycetes</taxon>
        <taxon>Diversisporales</taxon>
        <taxon>Gigasporaceae</taxon>
        <taxon>Gigaspora</taxon>
    </lineage>
</organism>
<reference evidence="1 2" key="1">
    <citation type="submission" date="2021-06" db="EMBL/GenBank/DDBJ databases">
        <authorList>
            <person name="Kallberg Y."/>
            <person name="Tangrot J."/>
            <person name="Rosling A."/>
        </authorList>
    </citation>
    <scope>NUCLEOTIDE SEQUENCE [LARGE SCALE GENOMIC DNA]</scope>
    <source>
        <strain evidence="1 2">120-4 pot B 10/14</strain>
    </source>
</reference>
<accession>A0ABN7VLQ8</accession>
<name>A0ABN7VLQ8_GIGMA</name>
<proteinExistence type="predicted"/>
<gene>
    <name evidence="1" type="ORF">GMARGA_LOCUS20131</name>
</gene>
<sequence length="86" mass="9428">NTIPFEMIRKLLREALTNNFKPLPDSPDLIPEHITEFLPFTLPIAEHSTTILCLANRRTKGSTPPYSTGIAIKSTITISVGPNASP</sequence>